<evidence type="ECO:0000313" key="3">
    <source>
        <dbReference type="Proteomes" id="UP001648503"/>
    </source>
</evidence>
<organism evidence="2 3">
    <name type="scientific">Batrachochytrium salamandrivorans</name>
    <dbReference type="NCBI Taxonomy" id="1357716"/>
    <lineage>
        <taxon>Eukaryota</taxon>
        <taxon>Fungi</taxon>
        <taxon>Fungi incertae sedis</taxon>
        <taxon>Chytridiomycota</taxon>
        <taxon>Chytridiomycota incertae sedis</taxon>
        <taxon>Chytridiomycetes</taxon>
        <taxon>Rhizophydiales</taxon>
        <taxon>Rhizophydiales incertae sedis</taxon>
        <taxon>Batrachochytrium</taxon>
    </lineage>
</organism>
<keyword evidence="1" id="KW-0472">Membrane</keyword>
<reference evidence="2 3" key="1">
    <citation type="submission" date="2021-02" db="EMBL/GenBank/DDBJ databases">
        <title>Variation within the Batrachochytrium salamandrivorans European outbreak.</title>
        <authorList>
            <person name="Kelly M."/>
            <person name="Pasmans F."/>
            <person name="Shea T.P."/>
            <person name="Munoz J.F."/>
            <person name="Carranza S."/>
            <person name="Cuomo C.A."/>
            <person name="Martel A."/>
        </authorList>
    </citation>
    <scope>NUCLEOTIDE SEQUENCE [LARGE SCALE GENOMIC DNA]</scope>
    <source>
        <strain evidence="2 3">AMFP18/2</strain>
    </source>
</reference>
<protein>
    <recommendedName>
        <fullName evidence="4">PSI domain-containing protein</fullName>
    </recommendedName>
</protein>
<gene>
    <name evidence="2" type="ORF">BASA50_011408</name>
</gene>
<keyword evidence="1" id="KW-0812">Transmembrane</keyword>
<sequence length="187" mass="21027">MQLQVLGGGVEGARQRHHYEPSLLLPLLLILSLLITFSSSQTLSDPDQPLNLPTQTLSEFHMVLNSTSYVDFTCKHGSCIQCLSNDTSTETYCSTSGTRFHEDLQCSSPLVNGTIAVDWQSLLPGIVEPKWRSCSEVQDPSFETWALLKFEILNIIGLAVSASMIFLQRRTQRIEQYRRLATRSTEF</sequence>
<dbReference type="Proteomes" id="UP001648503">
    <property type="component" value="Unassembled WGS sequence"/>
</dbReference>
<proteinExistence type="predicted"/>
<dbReference type="EMBL" id="JAFCIX010000562">
    <property type="protein sequence ID" value="KAH6587405.1"/>
    <property type="molecule type" value="Genomic_DNA"/>
</dbReference>
<comment type="caution">
    <text evidence="2">The sequence shown here is derived from an EMBL/GenBank/DDBJ whole genome shotgun (WGS) entry which is preliminary data.</text>
</comment>
<name>A0ABQ8EW92_9FUNG</name>
<evidence type="ECO:0008006" key="4">
    <source>
        <dbReference type="Google" id="ProtNLM"/>
    </source>
</evidence>
<keyword evidence="1" id="KW-1133">Transmembrane helix</keyword>
<evidence type="ECO:0000256" key="1">
    <source>
        <dbReference type="SAM" id="Phobius"/>
    </source>
</evidence>
<accession>A0ABQ8EW92</accession>
<evidence type="ECO:0000313" key="2">
    <source>
        <dbReference type="EMBL" id="KAH6587405.1"/>
    </source>
</evidence>
<feature type="transmembrane region" description="Helical" evidence="1">
    <location>
        <begin position="145"/>
        <end position="167"/>
    </location>
</feature>
<feature type="transmembrane region" description="Helical" evidence="1">
    <location>
        <begin position="23"/>
        <end position="43"/>
    </location>
</feature>
<keyword evidence="3" id="KW-1185">Reference proteome</keyword>